<evidence type="ECO:0000256" key="2">
    <source>
        <dbReference type="ARBA" id="ARBA00004184"/>
    </source>
</evidence>
<dbReference type="Pfam" id="PF07534">
    <property type="entry name" value="TLD"/>
    <property type="match status" value="1"/>
</dbReference>
<dbReference type="Gene3D" id="1.10.472.80">
    <property type="entry name" value="Ypt/Rab-GAP domain of gyp1p, domain 3"/>
    <property type="match status" value="1"/>
</dbReference>
<dbReference type="RefSeq" id="XP_068361707.1">
    <property type="nucleotide sequence ID" value="XM_068502796.1"/>
</dbReference>
<keyword evidence="10" id="KW-1185">Reference proteome</keyword>
<dbReference type="OrthoDB" id="10065050at2759"/>
<proteinExistence type="predicted"/>
<dbReference type="PANTHER" id="PTHR23354:SF122">
    <property type="entry name" value="GTPASE-ACTIVATING PROTEIN SKYWALKER"/>
    <property type="match status" value="1"/>
</dbReference>
<feature type="domain" description="Rab-GAP TBC" evidence="7">
    <location>
        <begin position="64"/>
        <end position="243"/>
    </location>
</feature>
<dbReference type="GO" id="GO:0030659">
    <property type="term" value="C:cytoplasmic vesicle membrane"/>
    <property type="evidence" value="ECO:0007669"/>
    <property type="project" value="UniProtKB-SubCell"/>
</dbReference>
<evidence type="ECO:0000256" key="4">
    <source>
        <dbReference type="ARBA" id="ARBA00023136"/>
    </source>
</evidence>
<dbReference type="SMART" id="SM00584">
    <property type="entry name" value="TLDc"/>
    <property type="match status" value="1"/>
</dbReference>
<dbReference type="GeneID" id="94837500"/>
<dbReference type="InterPro" id="IPR000195">
    <property type="entry name" value="Rab-GAP-TBC_dom"/>
</dbReference>
<dbReference type="InterPro" id="IPR035969">
    <property type="entry name" value="Rab-GAP_TBC_sf"/>
</dbReference>
<dbReference type="AlphaFoldDB" id="A0A1J4KBH3"/>
<comment type="caution">
    <text evidence="9">The sequence shown here is derived from an EMBL/GenBank/DDBJ whole genome shotgun (WGS) entry which is preliminary data.</text>
</comment>
<feature type="domain" description="TLDc" evidence="8">
    <location>
        <begin position="376"/>
        <end position="535"/>
    </location>
</feature>
<keyword evidence="3" id="KW-0770">Synapse</keyword>
<organism evidence="9 10">
    <name type="scientific">Tritrichomonas foetus</name>
    <dbReference type="NCBI Taxonomy" id="1144522"/>
    <lineage>
        <taxon>Eukaryota</taxon>
        <taxon>Metamonada</taxon>
        <taxon>Parabasalia</taxon>
        <taxon>Tritrichomonadida</taxon>
        <taxon>Tritrichomonadidae</taxon>
        <taxon>Tritrichomonas</taxon>
    </lineage>
</organism>
<dbReference type="SMART" id="SM00164">
    <property type="entry name" value="TBC"/>
    <property type="match status" value="1"/>
</dbReference>
<dbReference type="PROSITE" id="PS50086">
    <property type="entry name" value="TBC_RABGAP"/>
    <property type="match status" value="1"/>
</dbReference>
<evidence type="ECO:0000256" key="5">
    <source>
        <dbReference type="ARBA" id="ARBA00023329"/>
    </source>
</evidence>
<sequence>MFIKRKKCMNAAKAEGYHEQSIEDVVKQPVDEWEVEETNRKIKFDQIMPLSEINSSLKMMIRYGIPNAYRQDIWFITSGGLQLIEEIGNIWNEIEQKKSLPRNESIYEAFGFPDMLLFTQGEKLYNFLNVVKNQNRNVIFAPMIPSVASMLLLYLEPDLAYFCLQAMINANEKYFPLSKEKFLASINAVQFLVDGISRKLIEHANSINLKISEVALFILPLIFTPKINKQVSLTIFDAYINEGRKILIRFFIGFLIHIQNELLETSSAVEFMNTVLNCLSLLNSPEELKELINISYSLRLPRRKKILSAEQRALSEHIELYNLNVLPRIEDFAACHFYAPLLATTSKVSGNLTFSGVRRKRITIAQSNNSNIHNGKLINGATYSFLLQNMPIAYQRYDAFPVYLMSVDGNAFSTFLDKGTGKQPFMIIIKTETKVFGAILSEQLKPFLNGRYYGTPSTSVFDVTNRQVYRCSGTNDYFISVSQDTFAVGGPNCAIFIEIGFKKVISECCETFNSPQLTTSNDGDIILDIELYKLSLPNSSFTS</sequence>
<evidence type="ECO:0000256" key="3">
    <source>
        <dbReference type="ARBA" id="ARBA00023018"/>
    </source>
</evidence>
<evidence type="ECO:0000313" key="10">
    <source>
        <dbReference type="Proteomes" id="UP000179807"/>
    </source>
</evidence>
<dbReference type="SUPFAM" id="SSF47923">
    <property type="entry name" value="Ypt/Rab-GAP domain of gyp1p"/>
    <property type="match status" value="1"/>
</dbReference>
<evidence type="ECO:0000256" key="1">
    <source>
        <dbReference type="ARBA" id="ARBA00004156"/>
    </source>
</evidence>
<dbReference type="InterPro" id="IPR006571">
    <property type="entry name" value="TLDc_dom"/>
</dbReference>
<accession>A0A1J4KBH3</accession>
<dbReference type="Proteomes" id="UP000179807">
    <property type="component" value="Unassembled WGS sequence"/>
</dbReference>
<protein>
    <submittedName>
        <fullName evidence="9">TLD family protein</fullName>
    </submittedName>
</protein>
<dbReference type="GO" id="GO:0012505">
    <property type="term" value="C:endomembrane system"/>
    <property type="evidence" value="ECO:0007669"/>
    <property type="project" value="UniProtKB-SubCell"/>
</dbReference>
<dbReference type="PROSITE" id="PS51886">
    <property type="entry name" value="TLDC"/>
    <property type="match status" value="1"/>
</dbReference>
<evidence type="ECO:0000259" key="8">
    <source>
        <dbReference type="PROSITE" id="PS51886"/>
    </source>
</evidence>
<evidence type="ECO:0000259" key="7">
    <source>
        <dbReference type="PROSITE" id="PS50086"/>
    </source>
</evidence>
<keyword evidence="5" id="KW-0968">Cytoplasmic vesicle</keyword>
<comment type="subcellular location">
    <subcellularLocation>
        <location evidence="1">Cytoplasmic vesicle membrane</location>
    </subcellularLocation>
    <subcellularLocation>
        <location evidence="2">Endomembrane system</location>
        <topology evidence="2">Peripheral membrane protein</topology>
    </subcellularLocation>
    <subcellularLocation>
        <location evidence="6">Synapse</location>
    </subcellularLocation>
</comment>
<name>A0A1J4KBH3_9EUKA</name>
<dbReference type="PANTHER" id="PTHR23354">
    <property type="entry name" value="NUCLEOLAR PROTEIN 7/ESTROGEN RECEPTOR COACTIVATOR-RELATED"/>
    <property type="match status" value="1"/>
</dbReference>
<dbReference type="Pfam" id="PF00566">
    <property type="entry name" value="RabGAP-TBC"/>
    <property type="match status" value="1"/>
</dbReference>
<dbReference type="VEuPathDB" id="TrichDB:TRFO_22827"/>
<dbReference type="EMBL" id="MLAK01000663">
    <property type="protein sequence ID" value="OHT08571.1"/>
    <property type="molecule type" value="Genomic_DNA"/>
</dbReference>
<evidence type="ECO:0000313" key="9">
    <source>
        <dbReference type="EMBL" id="OHT08571.1"/>
    </source>
</evidence>
<evidence type="ECO:0000256" key="6">
    <source>
        <dbReference type="ARBA" id="ARBA00034103"/>
    </source>
</evidence>
<reference evidence="9" key="1">
    <citation type="submission" date="2016-10" db="EMBL/GenBank/DDBJ databases">
        <authorList>
            <person name="Benchimol M."/>
            <person name="Almeida L.G."/>
            <person name="Vasconcelos A.T."/>
            <person name="Perreira-Neves A."/>
            <person name="Rosa I.A."/>
            <person name="Tasca T."/>
            <person name="Bogo M.R."/>
            <person name="de Souza W."/>
        </authorList>
    </citation>
    <scope>NUCLEOTIDE SEQUENCE [LARGE SCALE GENOMIC DNA]</scope>
    <source>
        <strain evidence="9">K</strain>
    </source>
</reference>
<gene>
    <name evidence="9" type="ORF">TRFO_22827</name>
</gene>
<keyword evidence="4" id="KW-0472">Membrane</keyword>